<dbReference type="Pfam" id="PF20448">
    <property type="entry name" value="DUF6705"/>
    <property type="match status" value="1"/>
</dbReference>
<feature type="domain" description="DUF6705" evidence="2">
    <location>
        <begin position="1"/>
        <end position="99"/>
    </location>
</feature>
<protein>
    <recommendedName>
        <fullName evidence="2">DUF6705 domain-containing protein</fullName>
    </recommendedName>
</protein>
<dbReference type="RefSeq" id="WP_267283140.1">
    <property type="nucleotide sequence ID" value="NZ_JAOVZV010000041.1"/>
</dbReference>
<evidence type="ECO:0000313" key="3">
    <source>
        <dbReference type="EMBL" id="MCX8534712.1"/>
    </source>
</evidence>
<reference evidence="3" key="1">
    <citation type="submission" date="2022-10" db="EMBL/GenBank/DDBJ databases">
        <title>Chryseobacterium sp. nov., a novel bacterial species.</title>
        <authorList>
            <person name="Cao Y."/>
        </authorList>
    </citation>
    <scope>NUCLEOTIDE SEQUENCE</scope>
    <source>
        <strain evidence="3">KC 927</strain>
    </source>
</reference>
<sequence>MKKLIILLALHSLFLSFAQIYPLNTYSEVPTNAYIKDLNNDLLPYEGDWKATWGNKIFFVQFKRIKKYLDHKENNPYYKDLLVGKFKVMDQNGLILYDNTNLPNEDTKIEGGRFFTIPIKQYYLFYIDPDICNITGKIYIDFVSNNQTQLNWKFIDTTDIITSSC</sequence>
<evidence type="ECO:0000313" key="4">
    <source>
        <dbReference type="Proteomes" id="UP001070176"/>
    </source>
</evidence>
<gene>
    <name evidence="3" type="ORF">OEA66_20405</name>
</gene>
<evidence type="ECO:0000256" key="1">
    <source>
        <dbReference type="SAM" id="SignalP"/>
    </source>
</evidence>
<organism evidence="3 4">
    <name type="scientific">Chryseobacterium luquanense</name>
    <dbReference type="NCBI Taxonomy" id="2983766"/>
    <lineage>
        <taxon>Bacteria</taxon>
        <taxon>Pseudomonadati</taxon>
        <taxon>Bacteroidota</taxon>
        <taxon>Flavobacteriia</taxon>
        <taxon>Flavobacteriales</taxon>
        <taxon>Weeksellaceae</taxon>
        <taxon>Chryseobacterium group</taxon>
        <taxon>Chryseobacterium</taxon>
    </lineage>
</organism>
<accession>A0ABT3Y964</accession>
<feature type="chain" id="PRO_5046743690" description="DUF6705 domain-containing protein" evidence="1">
    <location>
        <begin position="19"/>
        <end position="165"/>
    </location>
</feature>
<dbReference type="InterPro" id="IPR046551">
    <property type="entry name" value="DUF6705"/>
</dbReference>
<dbReference type="EMBL" id="JAOVZV010000041">
    <property type="protein sequence ID" value="MCX8534712.1"/>
    <property type="molecule type" value="Genomic_DNA"/>
</dbReference>
<feature type="signal peptide" evidence="1">
    <location>
        <begin position="1"/>
        <end position="18"/>
    </location>
</feature>
<keyword evidence="4" id="KW-1185">Reference proteome</keyword>
<dbReference type="Proteomes" id="UP001070176">
    <property type="component" value="Unassembled WGS sequence"/>
</dbReference>
<comment type="caution">
    <text evidence="3">The sequence shown here is derived from an EMBL/GenBank/DDBJ whole genome shotgun (WGS) entry which is preliminary data.</text>
</comment>
<feature type="non-terminal residue" evidence="3">
    <location>
        <position position="165"/>
    </location>
</feature>
<name>A0ABT3Y964_9FLAO</name>
<evidence type="ECO:0000259" key="2">
    <source>
        <dbReference type="Pfam" id="PF20448"/>
    </source>
</evidence>
<keyword evidence="1" id="KW-0732">Signal</keyword>
<proteinExistence type="predicted"/>